<sequence>METNVIYANLRATREFQISRHDVYKMADALLQSSPNDLGPLRSNSTEDDSVCTEDSSLSPKSIESDWSFTTFGSKANSLEDDYDGRSNDVFVGTNGDFDCTDKKSSIVDGLLFEIYDHYHTRDSVDSDNVTECSTTSGSIFGESFDLEDQGEKWTRNSLQSKDLEEIRVLAKEYKVRISMLSAKLVKQLKRRAKNAYKLQKNFDILTAVLQAVSLKRRVDTRIRFSYIPQNGKKAFRQWLDAFKSIARLPQGLPAPWRKRLWLCLAEHSLSDLDWSKTAKFCFNEKRNPDDDELGTQIVKDLHRTGCAWFCGDDTPEERAALKRVLLAYARWNKSVGYCQGFNVVAALILQVMGRNEEDSLKVMIYIIDHVLPTNYFSNNLRALSVDMAVLRDLMRLKLPKLSRHLDTLQAQAIAQHGGSSGYEPPLINVFTMQWFLTLFSTCLPQDTVLRVWDSILLDGSEVLLRVAVAIWAKLGEHLEDVETSDEFYGKMGVLIQEIAQGDLIDCQALMQTVYSVAPFPLPGLAELREQYTYDIHPFSDRKNSRSNLGNASSDEDDEDIDTDSVGCLGVLLPFSEFSSPPGGNSKTLPESEFSGRKSSDIAQASPGVFATDVYSPVSYTSRQTDRKSSTSSSAPEEVSNLQRQYSKIRQLQQQAVVVFSEATVQNIQDADKKSSSSPSAINHLFVSATKRRPVRGKPSTNSESAEKTDEKVQQNAYEKESTAHLNTLFKGNHKPNDSHHTTSTPKSNSPPSLATTAKPKLEHVGLNGEVCKLEVPENHANGHKPVSLHSANENSYEKRSLGNNPSSKVEVLKENSPAVFVSNNRTEPRGKSNVFQSSSSKKSLEGPSKDSSSSIDNPFMKSWMLQEDQRCKYPANFNPFPQRSKATPRSRILYGNISDKGGKRKEAFQARKAPRPTKGNCIGEEVKLSIGSMY</sequence>
<dbReference type="InterPro" id="IPR032738">
    <property type="entry name" value="Tbc1d30_C"/>
</dbReference>
<proteinExistence type="predicted"/>
<organism evidence="4 5">
    <name type="scientific">Exaiptasia diaphana</name>
    <name type="common">Tropical sea anemone</name>
    <name type="synonym">Aiptasia pulchella</name>
    <dbReference type="NCBI Taxonomy" id="2652724"/>
    <lineage>
        <taxon>Eukaryota</taxon>
        <taxon>Metazoa</taxon>
        <taxon>Cnidaria</taxon>
        <taxon>Anthozoa</taxon>
        <taxon>Hexacorallia</taxon>
        <taxon>Actiniaria</taxon>
        <taxon>Aiptasiidae</taxon>
        <taxon>Exaiptasia</taxon>
    </lineage>
</organism>
<keyword evidence="5" id="KW-1185">Reference proteome</keyword>
<feature type="compositionally biased region" description="Basic and acidic residues" evidence="2">
    <location>
        <begin position="901"/>
        <end position="910"/>
    </location>
</feature>
<dbReference type="Gene3D" id="1.10.8.270">
    <property type="entry name" value="putative rabgap domain of human tbc1 domain family member 14 like domains"/>
    <property type="match status" value="1"/>
</dbReference>
<feature type="region of interest" description="Disordered" evidence="2">
    <location>
        <begin position="895"/>
        <end position="917"/>
    </location>
</feature>
<feature type="compositionally biased region" description="Acidic residues" evidence="2">
    <location>
        <begin position="554"/>
        <end position="563"/>
    </location>
</feature>
<evidence type="ECO:0000313" key="5">
    <source>
        <dbReference type="Proteomes" id="UP000887567"/>
    </source>
</evidence>
<accession>A0A913X1L7</accession>
<dbReference type="InterPro" id="IPR035969">
    <property type="entry name" value="Rab-GAP_TBC_sf"/>
</dbReference>
<feature type="region of interest" description="Disordered" evidence="2">
    <location>
        <begin position="620"/>
        <end position="639"/>
    </location>
</feature>
<feature type="region of interest" description="Disordered" evidence="2">
    <location>
        <begin position="35"/>
        <end position="58"/>
    </location>
</feature>
<dbReference type="FunFam" id="1.10.472.80:FF:000011">
    <property type="entry name" value="TBC1 domain family member 30"/>
    <property type="match status" value="1"/>
</dbReference>
<name>A0A913X1L7_EXADI</name>
<feature type="compositionally biased region" description="Basic and acidic residues" evidence="2">
    <location>
        <begin position="705"/>
        <end position="723"/>
    </location>
</feature>
<evidence type="ECO:0000256" key="2">
    <source>
        <dbReference type="SAM" id="MobiDB-lite"/>
    </source>
</evidence>
<dbReference type="Pfam" id="PF15733">
    <property type="entry name" value="DUF4682"/>
    <property type="match status" value="1"/>
</dbReference>
<feature type="region of interest" description="Disordered" evidence="2">
    <location>
        <begin position="577"/>
        <end position="601"/>
    </location>
</feature>
<dbReference type="PANTHER" id="PTHR13399">
    <property type="entry name" value="TRANSLOCON-ASSOCIATED PROTEIN TRAP , GAMMA SUBUNIT"/>
    <property type="match status" value="1"/>
</dbReference>
<dbReference type="AlphaFoldDB" id="A0A913X1L7"/>
<evidence type="ECO:0000256" key="1">
    <source>
        <dbReference type="ARBA" id="ARBA00067508"/>
    </source>
</evidence>
<feature type="compositionally biased region" description="Low complexity" evidence="2">
    <location>
        <begin position="832"/>
        <end position="842"/>
    </location>
</feature>
<feature type="region of interest" description="Disordered" evidence="2">
    <location>
        <begin position="778"/>
        <end position="858"/>
    </location>
</feature>
<evidence type="ECO:0000313" key="4">
    <source>
        <dbReference type="EnsemblMetazoa" id="XP_020897254.1"/>
    </source>
</evidence>
<protein>
    <recommendedName>
        <fullName evidence="1">TBC1 domain family member 30</fullName>
    </recommendedName>
</protein>
<feature type="domain" description="Rab-GAP TBC" evidence="3">
    <location>
        <begin position="252"/>
        <end position="460"/>
    </location>
</feature>
<dbReference type="PROSITE" id="PS50086">
    <property type="entry name" value="TBC_RABGAP"/>
    <property type="match status" value="1"/>
</dbReference>
<dbReference type="KEGG" id="epa:110236112"/>
<dbReference type="Proteomes" id="UP000887567">
    <property type="component" value="Unplaced"/>
</dbReference>
<dbReference type="InterPro" id="IPR000195">
    <property type="entry name" value="Rab-GAP-TBC_dom"/>
</dbReference>
<dbReference type="Gene3D" id="1.10.472.80">
    <property type="entry name" value="Ypt/Rab-GAP domain of gyp1p, domain 3"/>
    <property type="match status" value="1"/>
</dbReference>
<dbReference type="SMART" id="SM00164">
    <property type="entry name" value="TBC"/>
    <property type="match status" value="1"/>
</dbReference>
<feature type="compositionally biased region" description="Polar residues" evidence="2">
    <location>
        <begin position="577"/>
        <end position="589"/>
    </location>
</feature>
<feature type="region of interest" description="Disordered" evidence="2">
    <location>
        <begin position="543"/>
        <end position="563"/>
    </location>
</feature>
<dbReference type="GO" id="GO:0005783">
    <property type="term" value="C:endoplasmic reticulum"/>
    <property type="evidence" value="ECO:0007669"/>
    <property type="project" value="TreeGrafter"/>
</dbReference>
<dbReference type="FunFam" id="1.10.8.270:FF:000009">
    <property type="entry name" value="TBC1 domain family member 30"/>
    <property type="match status" value="1"/>
</dbReference>
<dbReference type="GeneID" id="110236112"/>
<evidence type="ECO:0000259" key="3">
    <source>
        <dbReference type="PROSITE" id="PS50086"/>
    </source>
</evidence>
<reference evidence="4" key="1">
    <citation type="submission" date="2022-11" db="UniProtKB">
        <authorList>
            <consortium name="EnsemblMetazoa"/>
        </authorList>
    </citation>
    <scope>IDENTIFICATION</scope>
</reference>
<dbReference type="Pfam" id="PF00566">
    <property type="entry name" value="RabGAP-TBC"/>
    <property type="match status" value="1"/>
</dbReference>
<feature type="region of interest" description="Disordered" evidence="2">
    <location>
        <begin position="670"/>
        <end position="757"/>
    </location>
</feature>
<dbReference type="RefSeq" id="XP_020897254.1">
    <property type="nucleotide sequence ID" value="XM_021041595.2"/>
</dbReference>
<dbReference type="OrthoDB" id="289721at2759"/>
<dbReference type="PANTHER" id="PTHR13399:SF4">
    <property type="entry name" value="TBC1 DOMAIN FAMILY MEMBER 30"/>
    <property type="match status" value="1"/>
</dbReference>
<dbReference type="EnsemblMetazoa" id="XM_021041595.2">
    <property type="protein sequence ID" value="XP_020897254.1"/>
    <property type="gene ID" value="LOC110236112"/>
</dbReference>
<dbReference type="OMA" id="ERYNTKQ"/>
<dbReference type="SUPFAM" id="SSF47923">
    <property type="entry name" value="Ypt/Rab-GAP domain of gyp1p"/>
    <property type="match status" value="2"/>
</dbReference>
<feature type="compositionally biased region" description="Low complexity" evidence="2">
    <location>
        <begin position="742"/>
        <end position="753"/>
    </location>
</feature>